<gene>
    <name evidence="1" type="ORF">MAR_007599</name>
</gene>
<organism evidence="1 2">
    <name type="scientific">Mya arenaria</name>
    <name type="common">Soft-shell clam</name>
    <dbReference type="NCBI Taxonomy" id="6604"/>
    <lineage>
        <taxon>Eukaryota</taxon>
        <taxon>Metazoa</taxon>
        <taxon>Spiralia</taxon>
        <taxon>Lophotrochozoa</taxon>
        <taxon>Mollusca</taxon>
        <taxon>Bivalvia</taxon>
        <taxon>Autobranchia</taxon>
        <taxon>Heteroconchia</taxon>
        <taxon>Euheterodonta</taxon>
        <taxon>Imparidentia</taxon>
        <taxon>Neoheterodontei</taxon>
        <taxon>Myida</taxon>
        <taxon>Myoidea</taxon>
        <taxon>Myidae</taxon>
        <taxon>Mya</taxon>
    </lineage>
</organism>
<keyword evidence="2" id="KW-1185">Reference proteome</keyword>
<sequence length="81" mass="9118">THYTKQKRGSLYMPSMYRPVPLSMCIQTSAFRDASTAGFVLDQTSATAKDWQAGYVVKQSALTNILLRSDRPLQQTTTLQF</sequence>
<evidence type="ECO:0000313" key="2">
    <source>
        <dbReference type="Proteomes" id="UP001164746"/>
    </source>
</evidence>
<accession>A0ABY7DGB2</accession>
<proteinExistence type="predicted"/>
<reference evidence="1" key="1">
    <citation type="submission" date="2022-11" db="EMBL/GenBank/DDBJ databases">
        <title>Centuries of genome instability and evolution in soft-shell clam transmissible cancer (bioRxiv).</title>
        <authorList>
            <person name="Hart S.F.M."/>
            <person name="Yonemitsu M.A."/>
            <person name="Giersch R.M."/>
            <person name="Beal B.F."/>
            <person name="Arriagada G."/>
            <person name="Davis B.W."/>
            <person name="Ostrander E.A."/>
            <person name="Goff S.P."/>
            <person name="Metzger M.J."/>
        </authorList>
    </citation>
    <scope>NUCLEOTIDE SEQUENCE</scope>
    <source>
        <strain evidence="1">MELC-2E11</strain>
        <tissue evidence="1">Siphon/mantle</tissue>
    </source>
</reference>
<name>A0ABY7DGB2_MYAAR</name>
<dbReference type="EMBL" id="CP111012">
    <property type="protein sequence ID" value="WAQ95128.1"/>
    <property type="molecule type" value="Genomic_DNA"/>
</dbReference>
<evidence type="ECO:0000313" key="1">
    <source>
        <dbReference type="EMBL" id="WAQ95128.1"/>
    </source>
</evidence>
<feature type="non-terminal residue" evidence="1">
    <location>
        <position position="1"/>
    </location>
</feature>
<protein>
    <submittedName>
        <fullName evidence="1">Uncharacterized protein</fullName>
    </submittedName>
</protein>
<dbReference type="Proteomes" id="UP001164746">
    <property type="component" value="Chromosome 1"/>
</dbReference>